<feature type="region of interest" description="Disordered" evidence="1">
    <location>
        <begin position="26"/>
        <end position="55"/>
    </location>
</feature>
<protein>
    <recommendedName>
        <fullName evidence="2">F-box domain-containing protein</fullName>
    </recommendedName>
</protein>
<dbReference type="InterPro" id="IPR001810">
    <property type="entry name" value="F-box_dom"/>
</dbReference>
<feature type="domain" description="F-box" evidence="2">
    <location>
        <begin position="103"/>
        <end position="152"/>
    </location>
</feature>
<dbReference type="InterPro" id="IPR032675">
    <property type="entry name" value="LRR_dom_sf"/>
</dbReference>
<dbReference type="EMBL" id="JAWDGP010005297">
    <property type="protein sequence ID" value="KAK3758163.1"/>
    <property type="molecule type" value="Genomic_DNA"/>
</dbReference>
<dbReference type="PANTHER" id="PTHR13318">
    <property type="entry name" value="PARTNER OF PAIRED, ISOFORM B-RELATED"/>
    <property type="match status" value="1"/>
</dbReference>
<reference evidence="3" key="1">
    <citation type="journal article" date="2023" name="G3 (Bethesda)">
        <title>A reference genome for the long-term kleptoplast-retaining sea slug Elysia crispata morphotype clarki.</title>
        <authorList>
            <person name="Eastman K.E."/>
            <person name="Pendleton A.L."/>
            <person name="Shaikh M.A."/>
            <person name="Suttiyut T."/>
            <person name="Ogas R."/>
            <person name="Tomko P."/>
            <person name="Gavelis G."/>
            <person name="Widhalm J.R."/>
            <person name="Wisecaver J.H."/>
        </authorList>
    </citation>
    <scope>NUCLEOTIDE SEQUENCE</scope>
    <source>
        <strain evidence="3">ECLA1</strain>
    </source>
</reference>
<sequence length="527" mass="59387">MSGRKRNERGLFGIVKKKSVLFTFNPRKGEECSSDSDDSDYFPGRHSTDEEDVESFFEKQQLKVAKKRVKKAASSGPNQKSKKTRRDIKSNEENQDTLKGHPSRLPPEVLLKIFIYGVQLEGITQFLPRVSRVCKEWHDTASDPSLLKHLDLSFYGEVGDSTNQRRVINLTKQRLDMLLSSRNLSHCQSLNLSGQDKLSVSHIKTMLAQTPNLASLDLRGCQVNSDMLKKLPELNPFLQRIDLSYLFQSSNSLSYGSVEGLVTAFGSKLVELRLGGMVAINNKLEAMLKTIMLCCPLLEELDLSRPLNTSISAIQYVVDMGKLTRACPRLTEIRLDGYSILDETEETRPHSSAFPRLRIFSQSLHLCQQHEYSAFYRMFYKNELAELNISQTNLQPSKVGGVTSKVTSVKRLNLSNMLWSSEDVTEIGSCMSSWLDSIEILDLSGNKRESFNDELSFFSQPGQCAGAHLQAINLSNSVVNSQSVLNIVRHCKSLRAIDLTACRELPRGCKRAFRHEEFSELIKSLST</sequence>
<keyword evidence="4" id="KW-1185">Reference proteome</keyword>
<comment type="caution">
    <text evidence="3">The sequence shown here is derived from an EMBL/GenBank/DDBJ whole genome shotgun (WGS) entry which is preliminary data.</text>
</comment>
<dbReference type="AlphaFoldDB" id="A0AAE0YW15"/>
<dbReference type="SUPFAM" id="SSF52047">
    <property type="entry name" value="RNI-like"/>
    <property type="match status" value="1"/>
</dbReference>
<dbReference type="Gene3D" id="3.80.10.10">
    <property type="entry name" value="Ribonuclease Inhibitor"/>
    <property type="match status" value="2"/>
</dbReference>
<feature type="compositionally biased region" description="Basic and acidic residues" evidence="1">
    <location>
        <begin position="87"/>
        <end position="99"/>
    </location>
</feature>
<dbReference type="GO" id="GO:0019005">
    <property type="term" value="C:SCF ubiquitin ligase complex"/>
    <property type="evidence" value="ECO:0007669"/>
    <property type="project" value="InterPro"/>
</dbReference>
<gene>
    <name evidence="3" type="ORF">RRG08_060820</name>
</gene>
<dbReference type="InterPro" id="IPR036047">
    <property type="entry name" value="F-box-like_dom_sf"/>
</dbReference>
<organism evidence="3 4">
    <name type="scientific">Elysia crispata</name>
    <name type="common">lettuce slug</name>
    <dbReference type="NCBI Taxonomy" id="231223"/>
    <lineage>
        <taxon>Eukaryota</taxon>
        <taxon>Metazoa</taxon>
        <taxon>Spiralia</taxon>
        <taxon>Lophotrochozoa</taxon>
        <taxon>Mollusca</taxon>
        <taxon>Gastropoda</taxon>
        <taxon>Heterobranchia</taxon>
        <taxon>Euthyneura</taxon>
        <taxon>Panpulmonata</taxon>
        <taxon>Sacoglossa</taxon>
        <taxon>Placobranchoidea</taxon>
        <taxon>Plakobranchidae</taxon>
        <taxon>Elysia</taxon>
    </lineage>
</organism>
<accession>A0AAE0YW15</accession>
<dbReference type="CDD" id="cd22119">
    <property type="entry name" value="F-box_FBXL6"/>
    <property type="match status" value="1"/>
</dbReference>
<feature type="region of interest" description="Disordered" evidence="1">
    <location>
        <begin position="67"/>
        <end position="103"/>
    </location>
</feature>
<proteinExistence type="predicted"/>
<evidence type="ECO:0000313" key="3">
    <source>
        <dbReference type="EMBL" id="KAK3758163.1"/>
    </source>
</evidence>
<dbReference type="GO" id="GO:0031146">
    <property type="term" value="P:SCF-dependent proteasomal ubiquitin-dependent protein catabolic process"/>
    <property type="evidence" value="ECO:0007669"/>
    <property type="project" value="TreeGrafter"/>
</dbReference>
<evidence type="ECO:0000256" key="1">
    <source>
        <dbReference type="SAM" id="MobiDB-lite"/>
    </source>
</evidence>
<dbReference type="InterPro" id="IPR047922">
    <property type="entry name" value="FBXL6_F-box"/>
</dbReference>
<evidence type="ECO:0000259" key="2">
    <source>
        <dbReference type="Pfam" id="PF12937"/>
    </source>
</evidence>
<dbReference type="Proteomes" id="UP001283361">
    <property type="component" value="Unassembled WGS sequence"/>
</dbReference>
<dbReference type="Pfam" id="PF12937">
    <property type="entry name" value="F-box-like"/>
    <property type="match status" value="1"/>
</dbReference>
<name>A0AAE0YW15_9GAST</name>
<dbReference type="SUPFAM" id="SSF81383">
    <property type="entry name" value="F-box domain"/>
    <property type="match status" value="1"/>
</dbReference>
<evidence type="ECO:0000313" key="4">
    <source>
        <dbReference type="Proteomes" id="UP001283361"/>
    </source>
</evidence>